<dbReference type="AlphaFoldDB" id="A0AA42BSX8"/>
<comment type="caution">
    <text evidence="2">The sequence shown here is derived from an EMBL/GenBank/DDBJ whole genome shotgun (WGS) entry which is preliminary data.</text>
</comment>
<dbReference type="Pfam" id="PF00381">
    <property type="entry name" value="PTS-HPr"/>
    <property type="match status" value="1"/>
</dbReference>
<dbReference type="Gene3D" id="3.30.1340.10">
    <property type="entry name" value="HPr-like"/>
    <property type="match status" value="1"/>
</dbReference>
<evidence type="ECO:0000259" key="1">
    <source>
        <dbReference type="PROSITE" id="PS51350"/>
    </source>
</evidence>
<dbReference type="PROSITE" id="PS51350">
    <property type="entry name" value="PTS_HPR_DOM"/>
    <property type="match status" value="1"/>
</dbReference>
<dbReference type="InterPro" id="IPR035895">
    <property type="entry name" value="HPr-like_sf"/>
</dbReference>
<evidence type="ECO:0000313" key="2">
    <source>
        <dbReference type="EMBL" id="MCP8968908.1"/>
    </source>
</evidence>
<gene>
    <name evidence="2" type="ORF">NK662_10190</name>
</gene>
<dbReference type="SUPFAM" id="SSF55594">
    <property type="entry name" value="HPr-like"/>
    <property type="match status" value="1"/>
</dbReference>
<proteinExistence type="predicted"/>
<name>A0AA42BSX8_9BACI</name>
<keyword evidence="3" id="KW-1185">Reference proteome</keyword>
<dbReference type="InterPro" id="IPR000032">
    <property type="entry name" value="HPr-like"/>
</dbReference>
<dbReference type="EMBL" id="JANCLT010000004">
    <property type="protein sequence ID" value="MCP8968908.1"/>
    <property type="molecule type" value="Genomic_DNA"/>
</dbReference>
<sequence length="87" mass="9825">MRIADVWMQQDSSLILFQEIVNCASRHEAEILLRVRGRTVDVKSMLGLCSLMWYAGDLAELRVCGDDEEEALQSIKDVLSRAQCGHT</sequence>
<reference evidence="2" key="1">
    <citation type="submission" date="2022-07" db="EMBL/GenBank/DDBJ databases">
        <authorList>
            <person name="Li W.-J."/>
            <person name="Deng Q.-Q."/>
        </authorList>
    </citation>
    <scope>NUCLEOTIDE SEQUENCE</scope>
    <source>
        <strain evidence="2">SYSU M60031</strain>
    </source>
</reference>
<organism evidence="2 3">
    <name type="scientific">Ectobacillus ponti</name>
    <dbReference type="NCBI Taxonomy" id="2961894"/>
    <lineage>
        <taxon>Bacteria</taxon>
        <taxon>Bacillati</taxon>
        <taxon>Bacillota</taxon>
        <taxon>Bacilli</taxon>
        <taxon>Bacillales</taxon>
        <taxon>Bacillaceae</taxon>
        <taxon>Ectobacillus</taxon>
    </lineage>
</organism>
<accession>A0AA42BSX8</accession>
<protein>
    <submittedName>
        <fullName evidence="2">HPr family phosphocarrier protein</fullName>
    </submittedName>
</protein>
<dbReference type="RefSeq" id="WP_254758817.1">
    <property type="nucleotide sequence ID" value="NZ_JANCLT010000004.1"/>
</dbReference>
<dbReference type="Proteomes" id="UP001156102">
    <property type="component" value="Unassembled WGS sequence"/>
</dbReference>
<evidence type="ECO:0000313" key="3">
    <source>
        <dbReference type="Proteomes" id="UP001156102"/>
    </source>
</evidence>
<feature type="domain" description="HPr" evidence="1">
    <location>
        <begin position="1"/>
        <end position="87"/>
    </location>
</feature>